<evidence type="ECO:0000259" key="7">
    <source>
        <dbReference type="Pfam" id="PF03168"/>
    </source>
</evidence>
<keyword evidence="4 6" id="KW-0472">Membrane</keyword>
<dbReference type="InterPro" id="IPR004864">
    <property type="entry name" value="LEA_2"/>
</dbReference>
<dbReference type="Gramene" id="AUR62004562-RA">
    <property type="protein sequence ID" value="AUR62004562-RA:cds"/>
    <property type="gene ID" value="AUR62004562"/>
</dbReference>
<feature type="compositionally biased region" description="Pro residues" evidence="5">
    <location>
        <begin position="1"/>
        <end position="24"/>
    </location>
</feature>
<protein>
    <recommendedName>
        <fullName evidence="7">Late embryogenesis abundant protein LEA-2 subgroup domain-containing protein</fullName>
    </recommendedName>
</protein>
<keyword evidence="9" id="KW-1185">Reference proteome</keyword>
<evidence type="ECO:0000256" key="2">
    <source>
        <dbReference type="ARBA" id="ARBA00022692"/>
    </source>
</evidence>
<dbReference type="PANTHER" id="PTHR31415">
    <property type="entry name" value="OS05G0367900 PROTEIN"/>
    <property type="match status" value="1"/>
</dbReference>
<comment type="subcellular location">
    <subcellularLocation>
        <location evidence="1">Membrane</location>
        <topology evidence="1">Single-pass membrane protein</topology>
    </subcellularLocation>
</comment>
<reference evidence="8" key="1">
    <citation type="journal article" date="2017" name="Nature">
        <title>The genome of Chenopodium quinoa.</title>
        <authorList>
            <person name="Jarvis D.E."/>
            <person name="Ho Y.S."/>
            <person name="Lightfoot D.J."/>
            <person name="Schmoeckel S.M."/>
            <person name="Li B."/>
            <person name="Borm T.J.A."/>
            <person name="Ohyanagi H."/>
            <person name="Mineta K."/>
            <person name="Michell C.T."/>
            <person name="Saber N."/>
            <person name="Kharbatia N.M."/>
            <person name="Rupper R.R."/>
            <person name="Sharp A.R."/>
            <person name="Dally N."/>
            <person name="Boughton B.A."/>
            <person name="Woo Y.H."/>
            <person name="Gao G."/>
            <person name="Schijlen E.G.W.M."/>
            <person name="Guo X."/>
            <person name="Momin A.A."/>
            <person name="Negrao S."/>
            <person name="Al-Babili S."/>
            <person name="Gehring C."/>
            <person name="Roessner U."/>
            <person name="Jung C."/>
            <person name="Murphy K."/>
            <person name="Arold S.T."/>
            <person name="Gojobori T."/>
            <person name="van der Linden C.G."/>
            <person name="van Loo E.N."/>
            <person name="Jellen E.N."/>
            <person name="Maughan P.J."/>
            <person name="Tester M."/>
        </authorList>
    </citation>
    <scope>NUCLEOTIDE SEQUENCE [LARGE SCALE GENOMIC DNA]</scope>
    <source>
        <strain evidence="8">cv. PI 614886</strain>
    </source>
</reference>
<dbReference type="GO" id="GO:0005886">
    <property type="term" value="C:plasma membrane"/>
    <property type="evidence" value="ECO:0007669"/>
    <property type="project" value="TreeGrafter"/>
</dbReference>
<evidence type="ECO:0000256" key="1">
    <source>
        <dbReference type="ARBA" id="ARBA00004167"/>
    </source>
</evidence>
<evidence type="ECO:0000313" key="8">
    <source>
        <dbReference type="EnsemblPlants" id="AUR62004562-RA:cds"/>
    </source>
</evidence>
<feature type="domain" description="Late embryogenesis abundant protein LEA-2 subgroup" evidence="7">
    <location>
        <begin position="121"/>
        <end position="223"/>
    </location>
</feature>
<feature type="region of interest" description="Disordered" evidence="5">
    <location>
        <begin position="1"/>
        <end position="56"/>
    </location>
</feature>
<evidence type="ECO:0000256" key="5">
    <source>
        <dbReference type="SAM" id="MobiDB-lite"/>
    </source>
</evidence>
<dbReference type="EnsemblPlants" id="AUR62004562-RA">
    <property type="protein sequence ID" value="AUR62004562-RA:cds"/>
    <property type="gene ID" value="AUR62004562"/>
</dbReference>
<organism evidence="8 9">
    <name type="scientific">Chenopodium quinoa</name>
    <name type="common">Quinoa</name>
    <dbReference type="NCBI Taxonomy" id="63459"/>
    <lineage>
        <taxon>Eukaryota</taxon>
        <taxon>Viridiplantae</taxon>
        <taxon>Streptophyta</taxon>
        <taxon>Embryophyta</taxon>
        <taxon>Tracheophyta</taxon>
        <taxon>Spermatophyta</taxon>
        <taxon>Magnoliopsida</taxon>
        <taxon>eudicotyledons</taxon>
        <taxon>Gunneridae</taxon>
        <taxon>Pentapetalae</taxon>
        <taxon>Caryophyllales</taxon>
        <taxon>Chenopodiaceae</taxon>
        <taxon>Chenopodioideae</taxon>
        <taxon>Atripliceae</taxon>
        <taxon>Chenopodium</taxon>
    </lineage>
</organism>
<dbReference type="GO" id="GO:0009506">
    <property type="term" value="C:plasmodesma"/>
    <property type="evidence" value="ECO:0007669"/>
    <property type="project" value="TreeGrafter"/>
</dbReference>
<evidence type="ECO:0000256" key="3">
    <source>
        <dbReference type="ARBA" id="ARBA00022989"/>
    </source>
</evidence>
<dbReference type="AlphaFoldDB" id="A0A803KZV2"/>
<proteinExistence type="predicted"/>
<evidence type="ECO:0000256" key="4">
    <source>
        <dbReference type="ARBA" id="ARBA00023136"/>
    </source>
</evidence>
<evidence type="ECO:0000313" key="9">
    <source>
        <dbReference type="Proteomes" id="UP000596660"/>
    </source>
</evidence>
<feature type="transmembrane region" description="Helical" evidence="6">
    <location>
        <begin position="62"/>
        <end position="85"/>
    </location>
</feature>
<keyword evidence="3 6" id="KW-1133">Transmembrane helix</keyword>
<dbReference type="Pfam" id="PF03168">
    <property type="entry name" value="LEA_2"/>
    <property type="match status" value="1"/>
</dbReference>
<reference evidence="8" key="2">
    <citation type="submission" date="2021-03" db="UniProtKB">
        <authorList>
            <consortium name="EnsemblPlants"/>
        </authorList>
    </citation>
    <scope>IDENTIFICATION</scope>
</reference>
<keyword evidence="2 6" id="KW-0812">Transmembrane</keyword>
<dbReference type="PANTHER" id="PTHR31415:SF9">
    <property type="entry name" value="OS05G0367900 PROTEIN"/>
    <property type="match status" value="1"/>
</dbReference>
<dbReference type="InterPro" id="IPR044839">
    <property type="entry name" value="NDR1-like"/>
</dbReference>
<accession>A0A803KZV2</accession>
<sequence>MPPQQPLQPPQQLSQPPPQPPLQPPQQIFLPTSPPPKSRAPPKHNRSDDDDDDDDNNKSGRLLCAVITALLILIGITVLILWLLYRPAKPQFTAVSAAVYSLNTTSPPATFITTSVQLTILTRNPSKRTAIHYDRLTVAVHYRNHPITPPAPLPPLHQRRRSTVMMSPVIGGGAAVATPPEVVEGLAADEAYGVVGLSWVLMGRVRYKAGWFKSGHSRVYVRCDVMLGFKNGGGSNPNGQVPLLRNPPCYVDI</sequence>
<evidence type="ECO:0000256" key="6">
    <source>
        <dbReference type="SAM" id="Phobius"/>
    </source>
</evidence>
<name>A0A803KZV2_CHEQI</name>
<dbReference type="GO" id="GO:0098542">
    <property type="term" value="P:defense response to other organism"/>
    <property type="evidence" value="ECO:0007669"/>
    <property type="project" value="InterPro"/>
</dbReference>
<dbReference type="Proteomes" id="UP000596660">
    <property type="component" value="Unplaced"/>
</dbReference>